<evidence type="ECO:0000259" key="2">
    <source>
        <dbReference type="Pfam" id="PF13474"/>
    </source>
</evidence>
<dbReference type="InterPro" id="IPR001810">
    <property type="entry name" value="F-box_dom"/>
</dbReference>
<keyword evidence="4" id="KW-1185">Reference proteome</keyword>
<dbReference type="InterPro" id="IPR032710">
    <property type="entry name" value="NTF2-like_dom_sf"/>
</dbReference>
<dbReference type="Gene3D" id="1.20.1280.50">
    <property type="match status" value="1"/>
</dbReference>
<dbReference type="Pfam" id="PF13474">
    <property type="entry name" value="SnoaL_3"/>
    <property type="match status" value="1"/>
</dbReference>
<organism evidence="3 4">
    <name type="scientific">Cardamine amara subsp. amara</name>
    <dbReference type="NCBI Taxonomy" id="228776"/>
    <lineage>
        <taxon>Eukaryota</taxon>
        <taxon>Viridiplantae</taxon>
        <taxon>Streptophyta</taxon>
        <taxon>Embryophyta</taxon>
        <taxon>Tracheophyta</taxon>
        <taxon>Spermatophyta</taxon>
        <taxon>Magnoliopsida</taxon>
        <taxon>eudicotyledons</taxon>
        <taxon>Gunneridae</taxon>
        <taxon>Pentapetalae</taxon>
        <taxon>rosids</taxon>
        <taxon>malvids</taxon>
        <taxon>Brassicales</taxon>
        <taxon>Brassicaceae</taxon>
        <taxon>Cardamineae</taxon>
        <taxon>Cardamine</taxon>
    </lineage>
</organism>
<evidence type="ECO:0000259" key="1">
    <source>
        <dbReference type="Pfam" id="PF12937"/>
    </source>
</evidence>
<reference evidence="3 4" key="1">
    <citation type="submission" date="2024-04" db="EMBL/GenBank/DDBJ databases">
        <title>Genome assembly C_amara_ONT_v2.</title>
        <authorList>
            <person name="Yant L."/>
            <person name="Moore C."/>
            <person name="Slenker M."/>
        </authorList>
    </citation>
    <scope>NUCLEOTIDE SEQUENCE [LARGE SCALE GENOMIC DNA]</scope>
    <source>
        <tissue evidence="3">Leaf</tissue>
    </source>
</reference>
<dbReference type="SUPFAM" id="SSF54427">
    <property type="entry name" value="NTF2-like"/>
    <property type="match status" value="1"/>
</dbReference>
<proteinExistence type="predicted"/>
<dbReference type="AlphaFoldDB" id="A0ABD0Z7P6"/>
<protein>
    <submittedName>
        <fullName evidence="3">F-box protein SKIP8</fullName>
    </submittedName>
</protein>
<feature type="domain" description="F-box" evidence="1">
    <location>
        <begin position="29"/>
        <end position="61"/>
    </location>
</feature>
<evidence type="ECO:0000313" key="3">
    <source>
        <dbReference type="EMBL" id="KAL1190702.1"/>
    </source>
</evidence>
<comment type="caution">
    <text evidence="3">The sequence shown here is derived from an EMBL/GenBank/DDBJ whole genome shotgun (WGS) entry which is preliminary data.</text>
</comment>
<dbReference type="EMBL" id="JBANAX010000872">
    <property type="protein sequence ID" value="KAL1190702.1"/>
    <property type="molecule type" value="Genomic_DNA"/>
</dbReference>
<name>A0ABD0Z7P6_CARAN</name>
<dbReference type="InterPro" id="IPR036047">
    <property type="entry name" value="F-box-like_dom_sf"/>
</dbReference>
<evidence type="ECO:0000313" key="4">
    <source>
        <dbReference type="Proteomes" id="UP001558713"/>
    </source>
</evidence>
<dbReference type="Gene3D" id="3.10.450.50">
    <property type="match status" value="1"/>
</dbReference>
<gene>
    <name evidence="3" type="ORF">V5N11_000188</name>
</gene>
<dbReference type="InterPro" id="IPR037401">
    <property type="entry name" value="SnoaL-like"/>
</dbReference>
<dbReference type="Pfam" id="PF12937">
    <property type="entry name" value="F-box-like"/>
    <property type="match status" value="1"/>
</dbReference>
<accession>A0ABD0Z7P6</accession>
<dbReference type="SUPFAM" id="SSF81383">
    <property type="entry name" value="F-box domain"/>
    <property type="match status" value="1"/>
</dbReference>
<feature type="domain" description="SnoaL-like" evidence="2">
    <location>
        <begin position="89"/>
        <end position="203"/>
    </location>
</feature>
<dbReference type="PANTHER" id="PTHR47124">
    <property type="entry name" value="F-BOX PROTEIN SKIP8"/>
    <property type="match status" value="1"/>
</dbReference>
<sequence>MVANFGDDKPAGSSMIEQLVADVTCYALCDLDYSSLCQLSMTSSSMRKAANDDKLWKSLYHKEFTDQEHLLNLNPVNGWKAYYAATKTVMNLNYEFFYIIGSRSLNRMNSLWLNSDYVKCFNASGELFSGYDAVMGRWEFCFNNWEFGFDLEARDVQLRIMNNLAWVTTFAIDGIIGSPFHVTNVFELHNGHWLMVHHHSSLIPNHVAANH</sequence>
<dbReference type="PANTHER" id="PTHR47124:SF1">
    <property type="entry name" value="F-BOX PROTEIN SKIP8"/>
    <property type="match status" value="1"/>
</dbReference>
<dbReference type="Proteomes" id="UP001558713">
    <property type="component" value="Unassembled WGS sequence"/>
</dbReference>
<dbReference type="InterPro" id="IPR044260">
    <property type="entry name" value="SKIP8-like"/>
</dbReference>